<dbReference type="PANTHER" id="PTHR36183:SF2">
    <property type="entry name" value="BETA-GLUCURONIDASE C-TERMINAL DOMAIN-CONTAINING PROTEIN"/>
    <property type="match status" value="1"/>
</dbReference>
<dbReference type="Gene3D" id="3.20.20.80">
    <property type="entry name" value="Glycosidases"/>
    <property type="match status" value="1"/>
</dbReference>
<evidence type="ECO:0000313" key="2">
    <source>
        <dbReference type="EMBL" id="PCC46040.1"/>
    </source>
</evidence>
<reference evidence="2 3" key="1">
    <citation type="journal article" date="2017" name="Elife">
        <title>Extensive horizontal gene transfer in cheese-associated bacteria.</title>
        <authorList>
            <person name="Bonham K.S."/>
            <person name="Wolfe B.E."/>
            <person name="Dutton R.J."/>
        </authorList>
    </citation>
    <scope>NUCLEOTIDE SEQUENCE [LARGE SCALE GENOMIC DNA]</scope>
    <source>
        <strain evidence="2 3">947_7</strain>
    </source>
</reference>
<dbReference type="InterPro" id="IPR013780">
    <property type="entry name" value="Glyco_hydro_b"/>
</dbReference>
<dbReference type="Gene3D" id="2.60.40.1180">
    <property type="entry name" value="Golgi alpha-mannosidase II"/>
    <property type="match status" value="1"/>
</dbReference>
<dbReference type="PANTHER" id="PTHR36183">
    <property type="entry name" value="BETA-GLUCURONIDASE"/>
    <property type="match status" value="1"/>
</dbReference>
<feature type="compositionally biased region" description="Polar residues" evidence="1">
    <location>
        <begin position="481"/>
        <end position="490"/>
    </location>
</feature>
<dbReference type="InterPro" id="IPR052974">
    <property type="entry name" value="GH79_Enzymes"/>
</dbReference>
<feature type="compositionally biased region" description="Low complexity" evidence="1">
    <location>
        <begin position="501"/>
        <end position="517"/>
    </location>
</feature>
<feature type="region of interest" description="Disordered" evidence="1">
    <location>
        <begin position="476"/>
        <end position="519"/>
    </location>
</feature>
<protein>
    <recommendedName>
        <fullName evidence="4">Glycosyl hydrolase family 79, N-terminal domain</fullName>
    </recommendedName>
</protein>
<dbReference type="EMBL" id="NRGP01000018">
    <property type="protein sequence ID" value="PCC46040.1"/>
    <property type="molecule type" value="Genomic_DNA"/>
</dbReference>
<dbReference type="SUPFAM" id="SSF51445">
    <property type="entry name" value="(Trans)glycosidases"/>
    <property type="match status" value="1"/>
</dbReference>
<name>A0A2A3Z325_BREAU</name>
<dbReference type="PROSITE" id="PS51257">
    <property type="entry name" value="PROKAR_LIPOPROTEIN"/>
    <property type="match status" value="1"/>
</dbReference>
<comment type="caution">
    <text evidence="2">The sequence shown here is derived from an EMBL/GenBank/DDBJ whole genome shotgun (WGS) entry which is preliminary data.</text>
</comment>
<sequence>MRGLRLHKLDTLVSLVASVGVILLFSSCNTSDRAGEAGSNVSQPAESGSHQARSVFSQSYTRPVDGDDALIAASRKTSDLNFRRGNIGISFEVTTLADARLDPETSNLDEQMKSLGSPVLRFGGNALDRRTFWTSKGEEAQQSEETTITPDDLKRLKKLVNATGSTVTLGIPLGTYDPERGADMATHAVDILGDSLIGLAIGNEPNGYTVKDIPNGNVRDKGWNKEKYVQQIEAYAKAIHAKRPDAPIIGPDAYDGAWMEAFADSDVKHKTAISQHWYQLPECDSGKVPGRGPQAENLIDPMAKKSAKKNLGIGIEKADAADLPLWLEETGPTSCPGTNDTSLTNASALWAADYTLYAAQLGVERTAMHSMLGACKGGAPMSLICDPADHGQRSDTFVPRPNMLGLRLLVPNIGGTFTKTSVKGGGNVSAYTVSKDDGKTLVTTIINANDAAEVGGNPVSLNMPKGFSVDRASQVYGPSNDAKSATQVIPSNPLPDTVPYSGPKKTGSASAAASPGADDNELNIDIAGSSVTVFIMRKK</sequence>
<evidence type="ECO:0008006" key="4">
    <source>
        <dbReference type="Google" id="ProtNLM"/>
    </source>
</evidence>
<accession>A0A2A3Z325</accession>
<feature type="region of interest" description="Disordered" evidence="1">
    <location>
        <begin position="34"/>
        <end position="55"/>
    </location>
</feature>
<evidence type="ECO:0000313" key="3">
    <source>
        <dbReference type="Proteomes" id="UP000217564"/>
    </source>
</evidence>
<feature type="compositionally biased region" description="Polar residues" evidence="1">
    <location>
        <begin position="39"/>
        <end position="55"/>
    </location>
</feature>
<evidence type="ECO:0000256" key="1">
    <source>
        <dbReference type="SAM" id="MobiDB-lite"/>
    </source>
</evidence>
<dbReference type="AlphaFoldDB" id="A0A2A3Z325"/>
<organism evidence="2 3">
    <name type="scientific">Brevibacterium aurantiacum</name>
    <dbReference type="NCBI Taxonomy" id="273384"/>
    <lineage>
        <taxon>Bacteria</taxon>
        <taxon>Bacillati</taxon>
        <taxon>Actinomycetota</taxon>
        <taxon>Actinomycetes</taxon>
        <taxon>Micrococcales</taxon>
        <taxon>Brevibacteriaceae</taxon>
        <taxon>Brevibacterium</taxon>
    </lineage>
</organism>
<dbReference type="Proteomes" id="UP000217564">
    <property type="component" value="Unassembled WGS sequence"/>
</dbReference>
<gene>
    <name evidence="2" type="ORF">CIK64_12645</name>
</gene>
<proteinExistence type="predicted"/>
<dbReference type="InterPro" id="IPR017853">
    <property type="entry name" value="GH"/>
</dbReference>